<name>A0A087UE12_STEMI</name>
<evidence type="ECO:0000313" key="2">
    <source>
        <dbReference type="Proteomes" id="UP000054359"/>
    </source>
</evidence>
<protein>
    <submittedName>
        <fullName evidence="1">Uncharacterized protein</fullName>
    </submittedName>
</protein>
<gene>
    <name evidence="1" type="ORF">X975_02127</name>
</gene>
<organism evidence="1 2">
    <name type="scientific">Stegodyphus mimosarum</name>
    <name type="common">African social velvet spider</name>
    <dbReference type="NCBI Taxonomy" id="407821"/>
    <lineage>
        <taxon>Eukaryota</taxon>
        <taxon>Metazoa</taxon>
        <taxon>Ecdysozoa</taxon>
        <taxon>Arthropoda</taxon>
        <taxon>Chelicerata</taxon>
        <taxon>Arachnida</taxon>
        <taxon>Araneae</taxon>
        <taxon>Araneomorphae</taxon>
        <taxon>Entelegynae</taxon>
        <taxon>Eresoidea</taxon>
        <taxon>Eresidae</taxon>
        <taxon>Stegodyphus</taxon>
    </lineage>
</organism>
<reference evidence="1 2" key="1">
    <citation type="submission" date="2013-11" db="EMBL/GenBank/DDBJ databases">
        <title>Genome sequencing of Stegodyphus mimosarum.</title>
        <authorList>
            <person name="Bechsgaard J."/>
        </authorList>
    </citation>
    <scope>NUCLEOTIDE SEQUENCE [LARGE SCALE GENOMIC DNA]</scope>
</reference>
<keyword evidence="2" id="KW-1185">Reference proteome</keyword>
<dbReference type="Proteomes" id="UP000054359">
    <property type="component" value="Unassembled WGS sequence"/>
</dbReference>
<dbReference type="EMBL" id="KK119398">
    <property type="protein sequence ID" value="KFM75601.1"/>
    <property type="molecule type" value="Genomic_DNA"/>
</dbReference>
<accession>A0A087UE12</accession>
<evidence type="ECO:0000313" key="1">
    <source>
        <dbReference type="EMBL" id="KFM75601.1"/>
    </source>
</evidence>
<sequence>MLNLLNNGKTVQEFFKYFNSKSAVWRIGKSWEEVSPDTLKNAWHNLLPATIFHSEDEEDNSREFKGFRISQTKDEIFQVMDFVKKCREAVINEDAITEVFHCYDTAPIISALTDGEICSYGSRSRKYHYR</sequence>
<dbReference type="AlphaFoldDB" id="A0A087UE12"/>
<feature type="non-terminal residue" evidence="1">
    <location>
        <position position="130"/>
    </location>
</feature>
<proteinExistence type="predicted"/>
<dbReference type="OrthoDB" id="125347at2759"/>